<evidence type="ECO:0000313" key="1">
    <source>
        <dbReference type="EMBL" id="PTQ66542.1"/>
    </source>
</evidence>
<reference evidence="1 2" key="1">
    <citation type="submission" date="2018-04" db="EMBL/GenBank/DDBJ databases">
        <title>Active sludge and wastewater microbial communities from Klosterneuburg, Austria.</title>
        <authorList>
            <person name="Wagner M."/>
        </authorList>
    </citation>
    <scope>NUCLEOTIDE SEQUENCE [LARGE SCALE GENOMIC DNA]</scope>
    <source>
        <strain evidence="1 2">Nm49</strain>
    </source>
</reference>
<dbReference type="InterPro" id="IPR022385">
    <property type="entry name" value="Rhs_assc_core"/>
</dbReference>
<dbReference type="EMBL" id="QAOI01000048">
    <property type="protein sequence ID" value="PTQ66542.1"/>
    <property type="molecule type" value="Genomic_DNA"/>
</dbReference>
<dbReference type="Proteomes" id="UP000244128">
    <property type="component" value="Unassembled WGS sequence"/>
</dbReference>
<dbReference type="NCBIfam" id="TIGR03696">
    <property type="entry name" value="Rhs_assc_core"/>
    <property type="match status" value="1"/>
</dbReference>
<comment type="caution">
    <text evidence="1">The sequence shown here is derived from an EMBL/GenBank/DDBJ whole genome shotgun (WGS) entry which is preliminary data.</text>
</comment>
<dbReference type="Gene3D" id="2.180.10.10">
    <property type="entry name" value="RHS repeat-associated core"/>
    <property type="match status" value="1"/>
</dbReference>
<dbReference type="PANTHER" id="PTHR32305:SF15">
    <property type="entry name" value="PROTEIN RHSA-RELATED"/>
    <property type="match status" value="1"/>
</dbReference>
<dbReference type="InterPro" id="IPR050708">
    <property type="entry name" value="T6SS_VgrG/RHS"/>
</dbReference>
<evidence type="ECO:0000313" key="2">
    <source>
        <dbReference type="Proteomes" id="UP000244128"/>
    </source>
</evidence>
<proteinExistence type="predicted"/>
<protein>
    <submittedName>
        <fullName evidence="1">RHS repeat-associated protein</fullName>
    </submittedName>
</protein>
<gene>
    <name evidence="1" type="ORF">C8R26_1488</name>
</gene>
<name>A0A2T5H4P1_9PROT</name>
<dbReference type="AlphaFoldDB" id="A0A2T5H4P1"/>
<dbReference type="PANTHER" id="PTHR32305">
    <property type="match status" value="1"/>
</dbReference>
<accession>A0A2T5H4P1</accession>
<organism evidence="1 2">
    <name type="scientific">Nitrosomonas oligotropha</name>
    <dbReference type="NCBI Taxonomy" id="42354"/>
    <lineage>
        <taxon>Bacteria</taxon>
        <taxon>Pseudomonadati</taxon>
        <taxon>Pseudomonadota</taxon>
        <taxon>Betaproteobacteria</taxon>
        <taxon>Nitrosomonadales</taxon>
        <taxon>Nitrosomonadaceae</taxon>
        <taxon>Nitrosomonas</taxon>
    </lineage>
</organism>
<sequence length="286" mass="30533">MTKPAPSGTTTVFHYDLDGLLLAETTEASNLIRVYFWAEDMPIAQMDTELTYLHADHLDTPRIGTNSSGAIVWQWSSDAFGSLLPNEDPDNNGTPTTVNLRFPGQYFDKETSLHYNYFRDYDPRIGRYLESDPIGLKGGINTYGYVEGNPLSKVDPTGEIAFVPVLIGIGVGIAFDYGGSEWKKKNCSCPTASTPAGAVGNGAAGAANGVFGDYASKPRTGIAGGGKAGSRTSVYSQVVSEAYQSGAISVGTRRVLRDAGRFISGKLPYASAAFAAYEINDAFNCD</sequence>
<dbReference type="RefSeq" id="WP_219909335.1">
    <property type="nucleotide sequence ID" value="NZ_QAOI01000048.1"/>
</dbReference>